<keyword evidence="1" id="KW-0812">Transmembrane</keyword>
<dbReference type="EMBL" id="FNQY01000014">
    <property type="protein sequence ID" value="SEA33082.1"/>
    <property type="molecule type" value="Genomic_DNA"/>
</dbReference>
<keyword evidence="3" id="KW-1185">Reference proteome</keyword>
<feature type="transmembrane region" description="Helical" evidence="1">
    <location>
        <begin position="57"/>
        <end position="76"/>
    </location>
</feature>
<protein>
    <recommendedName>
        <fullName evidence="4">DUF4133 domain-containing protein</fullName>
    </recommendedName>
</protein>
<feature type="transmembrane region" description="Helical" evidence="1">
    <location>
        <begin position="28"/>
        <end position="51"/>
    </location>
</feature>
<evidence type="ECO:0008006" key="4">
    <source>
        <dbReference type="Google" id="ProtNLM"/>
    </source>
</evidence>
<dbReference type="STRING" id="551991.SAMN05192529_1148"/>
<reference evidence="2 3" key="1">
    <citation type="submission" date="2016-10" db="EMBL/GenBank/DDBJ databases">
        <authorList>
            <person name="de Groot N.N."/>
        </authorList>
    </citation>
    <scope>NUCLEOTIDE SEQUENCE [LARGE SCALE GENOMIC DNA]</scope>
    <source>
        <strain evidence="2 3">Vu-144</strain>
    </source>
</reference>
<dbReference type="AlphaFoldDB" id="A0A1H4AC14"/>
<dbReference type="OrthoDB" id="1273979at2"/>
<proteinExistence type="predicted"/>
<keyword evidence="1" id="KW-1133">Transmembrane helix</keyword>
<evidence type="ECO:0000256" key="1">
    <source>
        <dbReference type="SAM" id="Phobius"/>
    </source>
</evidence>
<dbReference type="Proteomes" id="UP000199041">
    <property type="component" value="Unassembled WGS sequence"/>
</dbReference>
<dbReference type="RefSeq" id="WP_091398803.1">
    <property type="nucleotide sequence ID" value="NZ_FNQY01000014.1"/>
</dbReference>
<dbReference type="InterPro" id="IPR025407">
    <property type="entry name" value="DUF4133"/>
</dbReference>
<evidence type="ECO:0000313" key="2">
    <source>
        <dbReference type="EMBL" id="SEA33082.1"/>
    </source>
</evidence>
<organism evidence="2 3">
    <name type="scientific">Arachidicoccus rhizosphaerae</name>
    <dbReference type="NCBI Taxonomy" id="551991"/>
    <lineage>
        <taxon>Bacteria</taxon>
        <taxon>Pseudomonadati</taxon>
        <taxon>Bacteroidota</taxon>
        <taxon>Chitinophagia</taxon>
        <taxon>Chitinophagales</taxon>
        <taxon>Chitinophagaceae</taxon>
        <taxon>Arachidicoccus</taxon>
    </lineage>
</organism>
<dbReference type="Pfam" id="PF13571">
    <property type="entry name" value="DUF4133"/>
    <property type="match status" value="1"/>
</dbReference>
<evidence type="ECO:0000313" key="3">
    <source>
        <dbReference type="Proteomes" id="UP000199041"/>
    </source>
</evidence>
<keyword evidence="1" id="KW-0472">Membrane</keyword>
<gene>
    <name evidence="2" type="ORF">SAMN05192529_1148</name>
</gene>
<accession>A0A1H4AC14</accession>
<sequence>MQQEYSFSYKINKGVNRSIEFKGLKAQYIYYLAIGLALLLLVFAVLYMLGLSAYLDLGLTLCLGAALFITVNKLNVRYGVHGLKKRLARRKFPVSIRPVRITGPTTGIFRELSSGKVA</sequence>
<name>A0A1H4AC14_9BACT</name>